<dbReference type="EMBL" id="JABANN010000545">
    <property type="protein sequence ID" value="KAF4657007.1"/>
    <property type="molecule type" value="Genomic_DNA"/>
</dbReference>
<dbReference type="AlphaFoldDB" id="A0A7J6LCM3"/>
<comment type="caution">
    <text evidence="2">The sequence shown here is derived from an EMBL/GenBank/DDBJ whole genome shotgun (WGS) entry which is preliminary data.</text>
</comment>
<name>A0A7J6LCM3_PEROL</name>
<evidence type="ECO:0000256" key="1">
    <source>
        <dbReference type="SAM" id="MobiDB-lite"/>
    </source>
</evidence>
<feature type="compositionally biased region" description="Polar residues" evidence="1">
    <location>
        <begin position="171"/>
        <end position="180"/>
    </location>
</feature>
<proteinExistence type="predicted"/>
<evidence type="ECO:0000313" key="3">
    <source>
        <dbReference type="Proteomes" id="UP000572268"/>
    </source>
</evidence>
<accession>A0A7J6LCM3</accession>
<feature type="region of interest" description="Disordered" evidence="1">
    <location>
        <begin position="140"/>
        <end position="203"/>
    </location>
</feature>
<evidence type="ECO:0000313" key="2">
    <source>
        <dbReference type="EMBL" id="KAF4657007.1"/>
    </source>
</evidence>
<dbReference type="Proteomes" id="UP000572268">
    <property type="component" value="Unassembled WGS sequence"/>
</dbReference>
<protein>
    <submittedName>
        <fullName evidence="2">Uncharacterized protein</fullName>
    </submittedName>
</protein>
<organism evidence="2 3">
    <name type="scientific">Perkinsus olseni</name>
    <name type="common">Perkinsus atlanticus</name>
    <dbReference type="NCBI Taxonomy" id="32597"/>
    <lineage>
        <taxon>Eukaryota</taxon>
        <taxon>Sar</taxon>
        <taxon>Alveolata</taxon>
        <taxon>Perkinsozoa</taxon>
        <taxon>Perkinsea</taxon>
        <taxon>Perkinsida</taxon>
        <taxon>Perkinsidae</taxon>
        <taxon>Perkinsus</taxon>
    </lineage>
</organism>
<reference evidence="2 3" key="1">
    <citation type="submission" date="2020-04" db="EMBL/GenBank/DDBJ databases">
        <title>Perkinsus olseni comparative genomics.</title>
        <authorList>
            <person name="Bogema D.R."/>
        </authorList>
    </citation>
    <scope>NUCLEOTIDE SEQUENCE [LARGE SCALE GENOMIC DNA]</scope>
    <source>
        <strain evidence="2">ATCC PRA-31</strain>
    </source>
</reference>
<gene>
    <name evidence="2" type="ORF">FOL46_007592</name>
</gene>
<sequence>MLDWQRNLYRLLRRGNEDIKRCWAMRPARNRSILPTQQMRDVRMAFTGSLSVARLTSTFVCQNDDGTIDLGFYRGERAPVYTRTHFLFVNMVKVSDGTIFGILPADEETINYSLLNLRDGDVHEQPTSFGEVLTEFKDNRKRKADEDDEDDDVVEVPSQRIVTPDRLRPSQKISRGSEQGQRLLRYPTKFGDLKDYTPAPTGV</sequence>